<protein>
    <submittedName>
        <fullName evidence="5">Glycosyltransferase, GT2 family</fullName>
    </submittedName>
</protein>
<dbReference type="InterPro" id="IPR001173">
    <property type="entry name" value="Glyco_trans_2-like"/>
</dbReference>
<dbReference type="STRING" id="1484053.SAMN05444274_105208"/>
<gene>
    <name evidence="5" type="ORF">SAMN05444274_105208</name>
</gene>
<dbReference type="Proteomes" id="UP000184164">
    <property type="component" value="Unassembled WGS sequence"/>
</dbReference>
<dbReference type="GO" id="GO:0016757">
    <property type="term" value="F:glycosyltransferase activity"/>
    <property type="evidence" value="ECO:0007669"/>
    <property type="project" value="UniProtKB-KW"/>
</dbReference>
<dbReference type="Gene3D" id="3.90.550.10">
    <property type="entry name" value="Spore Coat Polysaccharide Biosynthesis Protein SpsA, Chain A"/>
    <property type="match status" value="1"/>
</dbReference>
<evidence type="ECO:0000259" key="4">
    <source>
        <dbReference type="Pfam" id="PF00535"/>
    </source>
</evidence>
<sequence>MKKKIATLMTCHNRREQTLNCIKSLFEATLPKDTWLKVYLVDDGSTDGTTEAIKENFPKIKIIPGNGNLYWNKGMRLAWETAAEDDNFDFFLWLNDDTILDKNFLGELLGDFQEALDQEKSESIIIGSCRNEIEHETFSYGGRDETGPIIPNGKIQKCKFINGNLVLIHHKIFDSIGNLSPLYTHAIGDNDYGLRAINAGYNCFVSKNFIATCPQNELAPWCNPRYSLVKRFKNLYSPKGLNIKEYIVFLKNHHKKNWLISTIKVYLKTLSPKTYQLFAEKLT</sequence>
<dbReference type="PANTHER" id="PTHR43179:SF12">
    <property type="entry name" value="GALACTOFURANOSYLTRANSFERASE GLFT2"/>
    <property type="match status" value="1"/>
</dbReference>
<dbReference type="SUPFAM" id="SSF53448">
    <property type="entry name" value="Nucleotide-diphospho-sugar transferases"/>
    <property type="match status" value="1"/>
</dbReference>
<dbReference type="Pfam" id="PF00535">
    <property type="entry name" value="Glycos_transf_2"/>
    <property type="match status" value="1"/>
</dbReference>
<feature type="domain" description="Glycosyltransferase 2-like" evidence="4">
    <location>
        <begin position="9"/>
        <end position="146"/>
    </location>
</feature>
<keyword evidence="6" id="KW-1185">Reference proteome</keyword>
<evidence type="ECO:0000313" key="5">
    <source>
        <dbReference type="EMBL" id="SHF43551.1"/>
    </source>
</evidence>
<keyword evidence="3 5" id="KW-0808">Transferase</keyword>
<evidence type="ECO:0000256" key="2">
    <source>
        <dbReference type="ARBA" id="ARBA00022676"/>
    </source>
</evidence>
<dbReference type="PANTHER" id="PTHR43179">
    <property type="entry name" value="RHAMNOSYLTRANSFERASE WBBL"/>
    <property type="match status" value="1"/>
</dbReference>
<proteinExistence type="inferred from homology"/>
<organism evidence="5 6">
    <name type="scientific">Mariniphaga anaerophila</name>
    <dbReference type="NCBI Taxonomy" id="1484053"/>
    <lineage>
        <taxon>Bacteria</taxon>
        <taxon>Pseudomonadati</taxon>
        <taxon>Bacteroidota</taxon>
        <taxon>Bacteroidia</taxon>
        <taxon>Marinilabiliales</taxon>
        <taxon>Prolixibacteraceae</taxon>
        <taxon>Mariniphaga</taxon>
    </lineage>
</organism>
<reference evidence="5 6" key="1">
    <citation type="submission" date="2016-11" db="EMBL/GenBank/DDBJ databases">
        <authorList>
            <person name="Jaros S."/>
            <person name="Januszkiewicz K."/>
            <person name="Wedrychowicz H."/>
        </authorList>
    </citation>
    <scope>NUCLEOTIDE SEQUENCE [LARGE SCALE GENOMIC DNA]</scope>
    <source>
        <strain evidence="5 6">DSM 26910</strain>
    </source>
</reference>
<evidence type="ECO:0000313" key="6">
    <source>
        <dbReference type="Proteomes" id="UP000184164"/>
    </source>
</evidence>
<dbReference type="OrthoDB" id="9771846at2"/>
<dbReference type="AlphaFoldDB" id="A0A1M5BM24"/>
<dbReference type="InterPro" id="IPR029044">
    <property type="entry name" value="Nucleotide-diphossugar_trans"/>
</dbReference>
<evidence type="ECO:0000256" key="1">
    <source>
        <dbReference type="ARBA" id="ARBA00006739"/>
    </source>
</evidence>
<comment type="similarity">
    <text evidence="1">Belongs to the glycosyltransferase 2 family.</text>
</comment>
<dbReference type="EMBL" id="FQUM01000005">
    <property type="protein sequence ID" value="SHF43551.1"/>
    <property type="molecule type" value="Genomic_DNA"/>
</dbReference>
<accession>A0A1M5BM24</accession>
<keyword evidence="2" id="KW-0328">Glycosyltransferase</keyword>
<name>A0A1M5BM24_9BACT</name>
<dbReference type="RefSeq" id="WP_073002089.1">
    <property type="nucleotide sequence ID" value="NZ_FQUM01000005.1"/>
</dbReference>
<evidence type="ECO:0000256" key="3">
    <source>
        <dbReference type="ARBA" id="ARBA00022679"/>
    </source>
</evidence>